<evidence type="ECO:0000313" key="2">
    <source>
        <dbReference type="EMBL" id="KAJ1149772.1"/>
    </source>
</evidence>
<gene>
    <name evidence="2" type="ORF">NDU88_002577</name>
</gene>
<keyword evidence="3" id="KW-1185">Reference proteome</keyword>
<organism evidence="2 3">
    <name type="scientific">Pleurodeles waltl</name>
    <name type="common">Iberian ribbed newt</name>
    <dbReference type="NCBI Taxonomy" id="8319"/>
    <lineage>
        <taxon>Eukaryota</taxon>
        <taxon>Metazoa</taxon>
        <taxon>Chordata</taxon>
        <taxon>Craniata</taxon>
        <taxon>Vertebrata</taxon>
        <taxon>Euteleostomi</taxon>
        <taxon>Amphibia</taxon>
        <taxon>Batrachia</taxon>
        <taxon>Caudata</taxon>
        <taxon>Salamandroidea</taxon>
        <taxon>Salamandridae</taxon>
        <taxon>Pleurodelinae</taxon>
        <taxon>Pleurodeles</taxon>
    </lineage>
</organism>
<dbReference type="InterPro" id="IPR000477">
    <property type="entry name" value="RT_dom"/>
</dbReference>
<dbReference type="InterPro" id="IPR043502">
    <property type="entry name" value="DNA/RNA_pol_sf"/>
</dbReference>
<dbReference type="CDD" id="cd01650">
    <property type="entry name" value="RT_nLTR_like"/>
    <property type="match status" value="1"/>
</dbReference>
<accession>A0AAV7RAN5</accession>
<dbReference type="Proteomes" id="UP001066276">
    <property type="component" value="Chromosome 5"/>
</dbReference>
<dbReference type="EMBL" id="JANPWB010000009">
    <property type="protein sequence ID" value="KAJ1149772.1"/>
    <property type="molecule type" value="Genomic_DNA"/>
</dbReference>
<sequence>MANRLKKVKEKIVHPDQTCGIPGRQIADSLALVRDTIEYVKSRKIPTALVSLDEEKAFDHASHEFMDQTLRALEPGDDLSDMLTAMYSDIFSTALVNGWKTDPFPVLSGVRQGCPLSPLLFICVMALLAECIRQNRDIRRDIRRVTVPGSKRKGEVKCSLFMEDVSVFCAYGRSIKELEKTCIEFGKASGAKINSAKSETLLLSHWIPT</sequence>
<dbReference type="AlphaFoldDB" id="A0AAV7RAN5"/>
<dbReference type="PANTHER" id="PTHR31635">
    <property type="entry name" value="REVERSE TRANSCRIPTASE DOMAIN-CONTAINING PROTEIN-RELATED"/>
    <property type="match status" value="1"/>
</dbReference>
<reference evidence="2" key="1">
    <citation type="journal article" date="2022" name="bioRxiv">
        <title>Sequencing and chromosome-scale assembly of the giantPleurodeles waltlgenome.</title>
        <authorList>
            <person name="Brown T."/>
            <person name="Elewa A."/>
            <person name="Iarovenko S."/>
            <person name="Subramanian E."/>
            <person name="Araus A.J."/>
            <person name="Petzold A."/>
            <person name="Susuki M."/>
            <person name="Suzuki K.-i.T."/>
            <person name="Hayashi T."/>
            <person name="Toyoda A."/>
            <person name="Oliveira C."/>
            <person name="Osipova E."/>
            <person name="Leigh N.D."/>
            <person name="Simon A."/>
            <person name="Yun M.H."/>
        </authorList>
    </citation>
    <scope>NUCLEOTIDE SEQUENCE</scope>
    <source>
        <strain evidence="2">20211129_DDA</strain>
        <tissue evidence="2">Liver</tissue>
    </source>
</reference>
<name>A0AAV7RAN5_PLEWA</name>
<comment type="caution">
    <text evidence="2">The sequence shown here is derived from an EMBL/GenBank/DDBJ whole genome shotgun (WGS) entry which is preliminary data.</text>
</comment>
<proteinExistence type="predicted"/>
<dbReference type="SUPFAM" id="SSF56672">
    <property type="entry name" value="DNA/RNA polymerases"/>
    <property type="match status" value="1"/>
</dbReference>
<evidence type="ECO:0000313" key="3">
    <source>
        <dbReference type="Proteomes" id="UP001066276"/>
    </source>
</evidence>
<dbReference type="PANTHER" id="PTHR31635:SF196">
    <property type="entry name" value="REVERSE TRANSCRIPTASE DOMAIN-CONTAINING PROTEIN-RELATED"/>
    <property type="match status" value="1"/>
</dbReference>
<dbReference type="Pfam" id="PF00078">
    <property type="entry name" value="RVT_1"/>
    <property type="match status" value="1"/>
</dbReference>
<evidence type="ECO:0000259" key="1">
    <source>
        <dbReference type="Pfam" id="PF00078"/>
    </source>
</evidence>
<feature type="domain" description="Reverse transcriptase" evidence="1">
    <location>
        <begin position="1"/>
        <end position="201"/>
    </location>
</feature>
<protein>
    <recommendedName>
        <fullName evidence="1">Reverse transcriptase domain-containing protein</fullName>
    </recommendedName>
</protein>